<accession>A0AAF0YEK0</accession>
<evidence type="ECO:0000256" key="6">
    <source>
        <dbReference type="ARBA" id="ARBA00023136"/>
    </source>
</evidence>
<dbReference type="AlphaFoldDB" id="A0AAF0YEK0"/>
<evidence type="ECO:0000256" key="2">
    <source>
        <dbReference type="ARBA" id="ARBA00022448"/>
    </source>
</evidence>
<reference evidence="9" key="1">
    <citation type="submission" date="2023-10" db="EMBL/GenBank/DDBJ databases">
        <authorList>
            <person name="Noh H."/>
        </authorList>
    </citation>
    <scope>NUCLEOTIDE SEQUENCE</scope>
    <source>
        <strain evidence="9">DUCC4014</strain>
    </source>
</reference>
<dbReference type="GeneID" id="87809067"/>
<keyword evidence="8" id="KW-0333">Golgi apparatus</keyword>
<protein>
    <recommendedName>
        <fullName evidence="8">Protein transport protein SFT2</fullName>
    </recommendedName>
</protein>
<dbReference type="InterPro" id="IPR011691">
    <property type="entry name" value="Vesicle_transpt_SFT2"/>
</dbReference>
<dbReference type="GO" id="GO:0000139">
    <property type="term" value="C:Golgi membrane"/>
    <property type="evidence" value="ECO:0007669"/>
    <property type="project" value="UniProtKB-SubCell"/>
</dbReference>
<dbReference type="PANTHER" id="PTHR23137:SF6">
    <property type="entry name" value="VESICLE TRANSPORT PROTEIN"/>
    <property type="match status" value="1"/>
</dbReference>
<feature type="transmembrane region" description="Helical" evidence="8">
    <location>
        <begin position="112"/>
        <end position="130"/>
    </location>
</feature>
<evidence type="ECO:0000313" key="9">
    <source>
        <dbReference type="EMBL" id="WOO82344.1"/>
    </source>
</evidence>
<dbReference type="Proteomes" id="UP000827549">
    <property type="component" value="Chromosome 4"/>
</dbReference>
<keyword evidence="3 8" id="KW-0812">Transmembrane</keyword>
<comment type="subcellular location">
    <subcellularLocation>
        <location evidence="8">Golgi apparatus membrane</location>
        <topology evidence="8">Multi-pass membrane protein</topology>
    </subcellularLocation>
    <subcellularLocation>
        <location evidence="1">Membrane</location>
        <topology evidence="1">Multi-pass membrane protein</topology>
    </subcellularLocation>
</comment>
<keyword evidence="6 8" id="KW-0472">Membrane</keyword>
<keyword evidence="2 8" id="KW-0813">Transport</keyword>
<dbReference type="GO" id="GO:0016192">
    <property type="term" value="P:vesicle-mediated transport"/>
    <property type="evidence" value="ECO:0007669"/>
    <property type="project" value="InterPro"/>
</dbReference>
<evidence type="ECO:0000256" key="3">
    <source>
        <dbReference type="ARBA" id="ARBA00022692"/>
    </source>
</evidence>
<keyword evidence="4 8" id="KW-0653">Protein transport</keyword>
<name>A0AAF0YEK0_9TREE</name>
<dbReference type="GO" id="GO:0015031">
    <property type="term" value="P:protein transport"/>
    <property type="evidence" value="ECO:0007669"/>
    <property type="project" value="UniProtKB-KW"/>
</dbReference>
<evidence type="ECO:0000256" key="1">
    <source>
        <dbReference type="ARBA" id="ARBA00004141"/>
    </source>
</evidence>
<evidence type="ECO:0000256" key="8">
    <source>
        <dbReference type="RuleBase" id="RU363111"/>
    </source>
</evidence>
<feature type="transmembrane region" description="Helical" evidence="8">
    <location>
        <begin position="49"/>
        <end position="72"/>
    </location>
</feature>
<feature type="transmembrane region" description="Helical" evidence="8">
    <location>
        <begin position="136"/>
        <end position="157"/>
    </location>
</feature>
<keyword evidence="10" id="KW-1185">Reference proteome</keyword>
<keyword evidence="5 8" id="KW-1133">Transmembrane helix</keyword>
<gene>
    <name evidence="9" type="primary">Sft2d2_1</name>
    <name evidence="9" type="ORF">LOC62_04G005839</name>
</gene>
<dbReference type="InterPro" id="IPR007305">
    <property type="entry name" value="Vesicle_transpt_Got1/SFT2"/>
</dbReference>
<organism evidence="9 10">
    <name type="scientific">Vanrija pseudolonga</name>
    <dbReference type="NCBI Taxonomy" id="143232"/>
    <lineage>
        <taxon>Eukaryota</taxon>
        <taxon>Fungi</taxon>
        <taxon>Dikarya</taxon>
        <taxon>Basidiomycota</taxon>
        <taxon>Agaricomycotina</taxon>
        <taxon>Tremellomycetes</taxon>
        <taxon>Trichosporonales</taxon>
        <taxon>Trichosporonaceae</taxon>
        <taxon>Vanrija</taxon>
    </lineage>
</organism>
<dbReference type="PANTHER" id="PTHR23137">
    <property type="entry name" value="VESICLE TRANSPORT PROTEIN-RELATED"/>
    <property type="match status" value="1"/>
</dbReference>
<feature type="transmembrane region" description="Helical" evidence="8">
    <location>
        <begin position="78"/>
        <end position="100"/>
    </location>
</feature>
<dbReference type="EMBL" id="CP086717">
    <property type="protein sequence ID" value="WOO82344.1"/>
    <property type="molecule type" value="Genomic_DNA"/>
</dbReference>
<comment type="function">
    <text evidence="8">Nonessential protein required for the fusion of transport vesicles derived from the endocytic pathway with the Golgi complex.</text>
</comment>
<evidence type="ECO:0000256" key="4">
    <source>
        <dbReference type="ARBA" id="ARBA00022927"/>
    </source>
</evidence>
<evidence type="ECO:0000256" key="7">
    <source>
        <dbReference type="ARBA" id="ARBA00025800"/>
    </source>
</evidence>
<proteinExistence type="inferred from homology"/>
<evidence type="ECO:0000256" key="5">
    <source>
        <dbReference type="ARBA" id="ARBA00022989"/>
    </source>
</evidence>
<sequence length="172" mass="18804">MPQGWFNLDNQNEESIFNNVGLGYLRRNQADTAQEKPQFDLGLTRMQRLYAFAGCYGAGFLISLLGGIFLVIGLAGAFAVLFGIGAIVSVVGTGFLIGFGRQLKLMFKPVRIVATIVMFAAIGMCFVAAFVMRPAFLCIIFVIIEYLAMAWYSLSYIPYARSAVKNLVSSAV</sequence>
<dbReference type="RefSeq" id="XP_062628376.1">
    <property type="nucleotide sequence ID" value="XM_062772393.1"/>
</dbReference>
<comment type="similarity">
    <text evidence="7 8">Belongs to the SFT2 family.</text>
</comment>
<dbReference type="Pfam" id="PF04178">
    <property type="entry name" value="Got1"/>
    <property type="match status" value="1"/>
</dbReference>
<evidence type="ECO:0000313" key="10">
    <source>
        <dbReference type="Proteomes" id="UP000827549"/>
    </source>
</evidence>